<reference evidence="5 6" key="1">
    <citation type="submission" date="2018-08" db="EMBL/GenBank/DDBJ databases">
        <title>Genomic Encyclopedia of Type Strains, Phase III (KMG-III): the genomes of soil and plant-associated and newly described type strains.</title>
        <authorList>
            <person name="Whitman W."/>
        </authorList>
    </citation>
    <scope>NUCLEOTIDE SEQUENCE [LARGE SCALE GENOMIC DNA]</scope>
    <source>
        <strain evidence="5 6">CECT 7375</strain>
    </source>
</reference>
<dbReference type="InterPro" id="IPR001347">
    <property type="entry name" value="SIS_dom"/>
</dbReference>
<accession>A0A3E0DM79</accession>
<comment type="caution">
    <text evidence="5">The sequence shown here is derived from an EMBL/GenBank/DDBJ whole genome shotgun (WGS) entry which is preliminary data.</text>
</comment>
<keyword evidence="2" id="KW-0238">DNA-binding</keyword>
<dbReference type="Pfam" id="PF01380">
    <property type="entry name" value="SIS"/>
    <property type="match status" value="1"/>
</dbReference>
<dbReference type="InterPro" id="IPR047640">
    <property type="entry name" value="RpiR-like"/>
</dbReference>
<dbReference type="CDD" id="cd05013">
    <property type="entry name" value="SIS_RpiR"/>
    <property type="match status" value="1"/>
</dbReference>
<dbReference type="InterPro" id="IPR035472">
    <property type="entry name" value="RpiR-like_SIS"/>
</dbReference>
<dbReference type="Gene3D" id="3.40.50.10490">
    <property type="entry name" value="Glucose-6-phosphate isomerase like protein, domain 1"/>
    <property type="match status" value="1"/>
</dbReference>
<dbReference type="Proteomes" id="UP000256542">
    <property type="component" value="Unassembled WGS sequence"/>
</dbReference>
<keyword evidence="3" id="KW-0804">Transcription</keyword>
<evidence type="ECO:0000256" key="1">
    <source>
        <dbReference type="ARBA" id="ARBA00023015"/>
    </source>
</evidence>
<protein>
    <submittedName>
        <fullName evidence="5">RpiR family transcriptional regulator</fullName>
    </submittedName>
</protein>
<dbReference type="PANTHER" id="PTHR30514">
    <property type="entry name" value="GLUCOKINASE"/>
    <property type="match status" value="1"/>
</dbReference>
<evidence type="ECO:0000313" key="6">
    <source>
        <dbReference type="Proteomes" id="UP000256542"/>
    </source>
</evidence>
<gene>
    <name evidence="5" type="ORF">DFP81_10645</name>
</gene>
<sequence>MNIKEQLESPPSELTPADRKLVRVLLNNFPTSGLKTIAQLAKDAGVSDPSVLRFIKKIGFSRYSDFQSALVKQLDERLKSPLLMHSKSGGIDDDPWQHTAESTMDAVAGSEPLVIKQDIEQLVEWLSEKNKKVICFGGRFSGFLAGYLHAHLQILRPNTKCITSSLELSDTLLDLKPGDIFIQFDYRRYQQSAAVAVEMAHRKKAKVVLFTDIYDSPLRNKVDLTISSLVDTSSPFDTLVPAMVQVEALVASLTDTLGDSVKDRLMEVDDMRELLGTHYFSNNQQEQ</sequence>
<organism evidence="5 6">
    <name type="scientific">Marinomonas pollencensis</name>
    <dbReference type="NCBI Taxonomy" id="491954"/>
    <lineage>
        <taxon>Bacteria</taxon>
        <taxon>Pseudomonadati</taxon>
        <taxon>Pseudomonadota</taxon>
        <taxon>Gammaproteobacteria</taxon>
        <taxon>Oceanospirillales</taxon>
        <taxon>Oceanospirillaceae</taxon>
        <taxon>Marinomonas</taxon>
    </lineage>
</organism>
<dbReference type="GO" id="GO:0003677">
    <property type="term" value="F:DNA binding"/>
    <property type="evidence" value="ECO:0007669"/>
    <property type="project" value="UniProtKB-KW"/>
</dbReference>
<dbReference type="SUPFAM" id="SSF46689">
    <property type="entry name" value="Homeodomain-like"/>
    <property type="match status" value="1"/>
</dbReference>
<dbReference type="GO" id="GO:1901135">
    <property type="term" value="P:carbohydrate derivative metabolic process"/>
    <property type="evidence" value="ECO:0007669"/>
    <property type="project" value="InterPro"/>
</dbReference>
<dbReference type="Pfam" id="PF01418">
    <property type="entry name" value="HTH_6"/>
    <property type="match status" value="1"/>
</dbReference>
<name>A0A3E0DM79_9GAMM</name>
<evidence type="ECO:0000259" key="4">
    <source>
        <dbReference type="PROSITE" id="PS51071"/>
    </source>
</evidence>
<dbReference type="InterPro" id="IPR000281">
    <property type="entry name" value="HTH_RpiR"/>
</dbReference>
<proteinExistence type="predicted"/>
<feature type="domain" description="HTH rpiR-type" evidence="4">
    <location>
        <begin position="1"/>
        <end position="77"/>
    </location>
</feature>
<dbReference type="EMBL" id="QUNG01000006">
    <property type="protein sequence ID" value="REG83185.1"/>
    <property type="molecule type" value="Genomic_DNA"/>
</dbReference>
<evidence type="ECO:0000313" key="5">
    <source>
        <dbReference type="EMBL" id="REG83185.1"/>
    </source>
</evidence>
<dbReference type="InterPro" id="IPR046348">
    <property type="entry name" value="SIS_dom_sf"/>
</dbReference>
<dbReference type="Gene3D" id="1.10.10.10">
    <property type="entry name" value="Winged helix-like DNA-binding domain superfamily/Winged helix DNA-binding domain"/>
    <property type="match status" value="1"/>
</dbReference>
<dbReference type="GO" id="GO:0003700">
    <property type="term" value="F:DNA-binding transcription factor activity"/>
    <property type="evidence" value="ECO:0007669"/>
    <property type="project" value="InterPro"/>
</dbReference>
<dbReference type="SUPFAM" id="SSF53697">
    <property type="entry name" value="SIS domain"/>
    <property type="match status" value="1"/>
</dbReference>
<dbReference type="RefSeq" id="WP_115897673.1">
    <property type="nucleotide sequence ID" value="NZ_QUNG01000006.1"/>
</dbReference>
<dbReference type="PANTHER" id="PTHR30514:SF18">
    <property type="entry name" value="RPIR-FAMILY TRANSCRIPTIONAL REGULATOR"/>
    <property type="match status" value="1"/>
</dbReference>
<dbReference type="AlphaFoldDB" id="A0A3E0DM79"/>
<keyword evidence="1" id="KW-0805">Transcription regulation</keyword>
<dbReference type="InterPro" id="IPR009057">
    <property type="entry name" value="Homeodomain-like_sf"/>
</dbReference>
<dbReference type="GO" id="GO:0097367">
    <property type="term" value="F:carbohydrate derivative binding"/>
    <property type="evidence" value="ECO:0007669"/>
    <property type="project" value="InterPro"/>
</dbReference>
<dbReference type="OrthoDB" id="3237351at2"/>
<evidence type="ECO:0000256" key="2">
    <source>
        <dbReference type="ARBA" id="ARBA00023125"/>
    </source>
</evidence>
<dbReference type="PROSITE" id="PS51071">
    <property type="entry name" value="HTH_RPIR"/>
    <property type="match status" value="1"/>
</dbReference>
<dbReference type="InterPro" id="IPR036388">
    <property type="entry name" value="WH-like_DNA-bd_sf"/>
</dbReference>
<keyword evidence="6" id="KW-1185">Reference proteome</keyword>
<evidence type="ECO:0000256" key="3">
    <source>
        <dbReference type="ARBA" id="ARBA00023163"/>
    </source>
</evidence>